<protein>
    <recommendedName>
        <fullName evidence="3 11">Shikimate kinase</fullName>
        <shortName evidence="11">SK</shortName>
        <ecNumber evidence="3 11">2.7.1.71</ecNumber>
    </recommendedName>
</protein>
<dbReference type="GO" id="GO:0016301">
    <property type="term" value="F:kinase activity"/>
    <property type="evidence" value="ECO:0007669"/>
    <property type="project" value="UniProtKB-KW"/>
</dbReference>
<organism evidence="12 13">
    <name type="scientific">Rhodobium gokarnense</name>
    <dbReference type="NCBI Taxonomy" id="364296"/>
    <lineage>
        <taxon>Bacteria</taxon>
        <taxon>Pseudomonadati</taxon>
        <taxon>Pseudomonadota</taxon>
        <taxon>Alphaproteobacteria</taxon>
        <taxon>Hyphomicrobiales</taxon>
        <taxon>Rhodobiaceae</taxon>
        <taxon>Rhodobium</taxon>
    </lineage>
</organism>
<evidence type="ECO:0000256" key="8">
    <source>
        <dbReference type="ARBA" id="ARBA00022840"/>
    </source>
</evidence>
<dbReference type="PANTHER" id="PTHR21087:SF16">
    <property type="entry name" value="SHIKIMATE KINASE 1, CHLOROPLASTIC"/>
    <property type="match status" value="1"/>
</dbReference>
<dbReference type="EC" id="2.7.1.71" evidence="3 11"/>
<dbReference type="Gene3D" id="3.40.50.300">
    <property type="entry name" value="P-loop containing nucleotide triphosphate hydrolases"/>
    <property type="match status" value="1"/>
</dbReference>
<dbReference type="InterPro" id="IPR031322">
    <property type="entry name" value="Shikimate/glucono_kinase"/>
</dbReference>
<keyword evidence="11" id="KW-0460">Magnesium</keyword>
<evidence type="ECO:0000256" key="7">
    <source>
        <dbReference type="ARBA" id="ARBA00022777"/>
    </source>
</evidence>
<evidence type="ECO:0000256" key="2">
    <source>
        <dbReference type="ARBA" id="ARBA00006997"/>
    </source>
</evidence>
<keyword evidence="13" id="KW-1185">Reference proteome</keyword>
<feature type="binding site" evidence="11">
    <location>
        <position position="101"/>
    </location>
    <ligand>
        <name>substrate</name>
    </ligand>
</feature>
<evidence type="ECO:0000256" key="9">
    <source>
        <dbReference type="ARBA" id="ARBA00023141"/>
    </source>
</evidence>
<comment type="pathway">
    <text evidence="1 11">Metabolic intermediate biosynthesis; chorismate biosynthesis; chorismate from D-erythrose 4-phosphate and phosphoenolpyruvate: step 5/7.</text>
</comment>
<dbReference type="HAMAP" id="MF_00109">
    <property type="entry name" value="Shikimate_kinase"/>
    <property type="match status" value="1"/>
</dbReference>
<feature type="binding site" evidence="11">
    <location>
        <begin position="33"/>
        <end position="38"/>
    </location>
    <ligand>
        <name>ATP</name>
        <dbReference type="ChEBI" id="CHEBI:30616"/>
    </ligand>
</feature>
<reference evidence="13" key="1">
    <citation type="submission" date="2023-07" db="EMBL/GenBank/DDBJ databases">
        <title>Genome sequencing of Purple Non-Sulfur Bacteria from various extreme environments.</title>
        <authorList>
            <person name="Mayer M."/>
        </authorList>
    </citation>
    <scope>NUCLEOTIDE SEQUENCE [LARGE SCALE GENOMIC DNA]</scope>
    <source>
        <strain evidence="13">DSM 17935</strain>
    </source>
</reference>
<dbReference type="PANTHER" id="PTHR21087">
    <property type="entry name" value="SHIKIMATE KINASE"/>
    <property type="match status" value="1"/>
</dbReference>
<dbReference type="SUPFAM" id="SSF52540">
    <property type="entry name" value="P-loop containing nucleoside triphosphate hydrolases"/>
    <property type="match status" value="1"/>
</dbReference>
<dbReference type="RefSeq" id="WP_264600768.1">
    <property type="nucleotide sequence ID" value="NZ_JAOQNS010000003.1"/>
</dbReference>
<evidence type="ECO:0000256" key="5">
    <source>
        <dbReference type="ARBA" id="ARBA00022679"/>
    </source>
</evidence>
<dbReference type="InterPro" id="IPR027417">
    <property type="entry name" value="P-loop_NTPase"/>
</dbReference>
<dbReference type="CDD" id="cd00464">
    <property type="entry name" value="SK"/>
    <property type="match status" value="1"/>
</dbReference>
<dbReference type="Pfam" id="PF01202">
    <property type="entry name" value="SKI"/>
    <property type="match status" value="1"/>
</dbReference>
<dbReference type="PROSITE" id="PS01128">
    <property type="entry name" value="SHIKIMATE_KINASE"/>
    <property type="match status" value="1"/>
</dbReference>
<evidence type="ECO:0000256" key="10">
    <source>
        <dbReference type="ARBA" id="ARBA00048567"/>
    </source>
</evidence>
<evidence type="ECO:0000256" key="4">
    <source>
        <dbReference type="ARBA" id="ARBA00022605"/>
    </source>
</evidence>
<evidence type="ECO:0000256" key="11">
    <source>
        <dbReference type="HAMAP-Rule" id="MF_00109"/>
    </source>
</evidence>
<keyword evidence="4 11" id="KW-0028">Amino-acid biosynthesis</keyword>
<keyword evidence="8 11" id="KW-0067">ATP-binding</keyword>
<keyword evidence="6 11" id="KW-0547">Nucleotide-binding</keyword>
<comment type="subcellular location">
    <subcellularLocation>
        <location evidence="11">Cytoplasm</location>
    </subcellularLocation>
</comment>
<comment type="subunit">
    <text evidence="11">Monomer.</text>
</comment>
<evidence type="ECO:0000256" key="6">
    <source>
        <dbReference type="ARBA" id="ARBA00022741"/>
    </source>
</evidence>
<sequence length="198" mass="21095">MGTDATTAPPSTEAAAIRDGLGARSVVLVGMMGAGKTSIGRRLATALGLAFVDADAEIESAANKTIPELFAEHGEAYFRSGERRVIARLLGEGPQVLATGGGAFMDAETRAAIAEGGISVWLKAEFPVLMERVRRKSHRPLLKDPDPEGVMKRLLSERNPVYATADITLHSRDVTHETIVAEGLAALTQYLSNEDRPT</sequence>
<feature type="binding site" evidence="11">
    <location>
        <position position="139"/>
    </location>
    <ligand>
        <name>ATP</name>
        <dbReference type="ChEBI" id="CHEBI:30616"/>
    </ligand>
</feature>
<dbReference type="EMBL" id="JAOQNS010000003">
    <property type="protein sequence ID" value="MCW2307118.1"/>
    <property type="molecule type" value="Genomic_DNA"/>
</dbReference>
<evidence type="ECO:0000256" key="3">
    <source>
        <dbReference type="ARBA" id="ARBA00012154"/>
    </source>
</evidence>
<keyword evidence="5 11" id="KW-0808">Transferase</keyword>
<evidence type="ECO:0000256" key="1">
    <source>
        <dbReference type="ARBA" id="ARBA00004842"/>
    </source>
</evidence>
<comment type="function">
    <text evidence="11">Catalyzes the specific phosphorylation of the 3-hydroxyl group of shikimic acid using ATP as a cosubstrate.</text>
</comment>
<comment type="catalytic activity">
    <reaction evidence="10 11">
        <text>shikimate + ATP = 3-phosphoshikimate + ADP + H(+)</text>
        <dbReference type="Rhea" id="RHEA:13121"/>
        <dbReference type="ChEBI" id="CHEBI:15378"/>
        <dbReference type="ChEBI" id="CHEBI:30616"/>
        <dbReference type="ChEBI" id="CHEBI:36208"/>
        <dbReference type="ChEBI" id="CHEBI:145989"/>
        <dbReference type="ChEBI" id="CHEBI:456216"/>
        <dbReference type="EC" id="2.7.1.71"/>
    </reaction>
</comment>
<dbReference type="NCBIfam" id="NF010552">
    <property type="entry name" value="PRK13946.1"/>
    <property type="match status" value="1"/>
</dbReference>
<proteinExistence type="inferred from homology"/>
<keyword evidence="11" id="KW-0963">Cytoplasm</keyword>
<gene>
    <name evidence="11" type="primary">aroK</name>
    <name evidence="12" type="ORF">M2319_001440</name>
</gene>
<feature type="binding site" evidence="11">
    <location>
        <position position="79"/>
    </location>
    <ligand>
        <name>substrate</name>
    </ligand>
</feature>
<feature type="binding site" evidence="11">
    <location>
        <position position="158"/>
    </location>
    <ligand>
        <name>substrate</name>
    </ligand>
</feature>
<name>A0ABT3H9Q4_9HYPH</name>
<dbReference type="InterPro" id="IPR023000">
    <property type="entry name" value="Shikimate_kinase_CS"/>
</dbReference>
<feature type="binding site" evidence="11">
    <location>
        <position position="37"/>
    </location>
    <ligand>
        <name>Mg(2+)</name>
        <dbReference type="ChEBI" id="CHEBI:18420"/>
    </ligand>
</feature>
<dbReference type="InterPro" id="IPR000623">
    <property type="entry name" value="Shikimate_kinase/TSH1"/>
</dbReference>
<keyword evidence="11" id="KW-0479">Metal-binding</keyword>
<keyword evidence="7 11" id="KW-0418">Kinase</keyword>
<keyword evidence="9 11" id="KW-0057">Aromatic amino acid biosynthesis</keyword>
<comment type="caution">
    <text evidence="11">Lacks conserved residue(s) required for the propagation of feature annotation.</text>
</comment>
<accession>A0ABT3H9Q4</accession>
<dbReference type="Proteomes" id="UP001209755">
    <property type="component" value="Unassembled WGS sequence"/>
</dbReference>
<comment type="caution">
    <text evidence="12">The sequence shown here is derived from an EMBL/GenBank/DDBJ whole genome shotgun (WGS) entry which is preliminary data.</text>
</comment>
<feature type="binding site" evidence="11">
    <location>
        <position position="55"/>
    </location>
    <ligand>
        <name>substrate</name>
    </ligand>
</feature>
<comment type="cofactor">
    <cofactor evidence="11">
        <name>Mg(2+)</name>
        <dbReference type="ChEBI" id="CHEBI:18420"/>
    </cofactor>
    <text evidence="11">Binds 1 Mg(2+) ion per subunit.</text>
</comment>
<comment type="similarity">
    <text evidence="2 11">Belongs to the shikimate kinase family.</text>
</comment>
<evidence type="ECO:0000313" key="13">
    <source>
        <dbReference type="Proteomes" id="UP001209755"/>
    </source>
</evidence>
<evidence type="ECO:0000313" key="12">
    <source>
        <dbReference type="EMBL" id="MCW2307118.1"/>
    </source>
</evidence>
<dbReference type="PRINTS" id="PR01100">
    <property type="entry name" value="SHIKIMTKNASE"/>
</dbReference>